<evidence type="ECO:0000313" key="2">
    <source>
        <dbReference type="EMBL" id="WVO24553.1"/>
    </source>
</evidence>
<accession>A0ABZ2B1B1</accession>
<dbReference type="EMBL" id="CP143816">
    <property type="protein sequence ID" value="WVO24553.1"/>
    <property type="molecule type" value="Genomic_DNA"/>
</dbReference>
<sequence>MRKISRLLSFEHPSLPHELGRRYLDAPISQLSISKTGNWEGITIKEQHDRQPVLIDNDTSLFSSTMAPGYSDAFILVLIWDEDVSDGLGATWLNYPGFHGCVRGMKILINEVKEIHQLLDRLDEIIKVRKYDSVFRAFNVVLLVGGIGLLLDMTLTIEQYSPSDHTVFCE</sequence>
<proteinExistence type="predicted"/>
<keyword evidence="1" id="KW-1133">Transmembrane helix</keyword>
<reference evidence="2 3" key="1">
    <citation type="submission" date="2024-01" db="EMBL/GenBank/DDBJ databases">
        <title>Comparative genomics of Cryptococcus and Kwoniella reveals pathogenesis evolution and contrasting modes of karyotype evolution via chromosome fusion or intercentromeric recombination.</title>
        <authorList>
            <person name="Coelho M.A."/>
            <person name="David-Palma M."/>
            <person name="Shea T."/>
            <person name="Bowers K."/>
            <person name="McGinley-Smith S."/>
            <person name="Mohammad A.W."/>
            <person name="Gnirke A."/>
            <person name="Yurkov A.M."/>
            <person name="Nowrousian M."/>
            <person name="Sun S."/>
            <person name="Cuomo C.A."/>
            <person name="Heitman J."/>
        </authorList>
    </citation>
    <scope>NUCLEOTIDE SEQUENCE [LARGE SCALE GENOMIC DNA]</scope>
    <source>
        <strain evidence="2 3">7685027</strain>
    </source>
</reference>
<evidence type="ECO:0000313" key="3">
    <source>
        <dbReference type="Proteomes" id="UP001432216"/>
    </source>
</evidence>
<name>A0ABZ2B1B1_9TREE</name>
<protein>
    <submittedName>
        <fullName evidence="2">Uncharacterized protein</fullName>
    </submittedName>
</protein>
<keyword evidence="1" id="KW-0812">Transmembrane</keyword>
<keyword evidence="3" id="KW-1185">Reference proteome</keyword>
<dbReference type="RefSeq" id="XP_064723792.1">
    <property type="nucleotide sequence ID" value="XM_064867720.1"/>
</dbReference>
<organism evidence="2 3">
    <name type="scientific">Cryptococcus decagattii</name>
    <dbReference type="NCBI Taxonomy" id="1859122"/>
    <lineage>
        <taxon>Eukaryota</taxon>
        <taxon>Fungi</taxon>
        <taxon>Dikarya</taxon>
        <taxon>Basidiomycota</taxon>
        <taxon>Agaricomycotina</taxon>
        <taxon>Tremellomycetes</taxon>
        <taxon>Tremellales</taxon>
        <taxon>Cryptococcaceae</taxon>
        <taxon>Cryptococcus</taxon>
        <taxon>Cryptococcus gattii species complex</taxon>
    </lineage>
</organism>
<dbReference type="GeneID" id="89992690"/>
<gene>
    <name evidence="2" type="ORF">IAS62_005921</name>
</gene>
<evidence type="ECO:0000256" key="1">
    <source>
        <dbReference type="SAM" id="Phobius"/>
    </source>
</evidence>
<keyword evidence="1" id="KW-0472">Membrane</keyword>
<feature type="transmembrane region" description="Helical" evidence="1">
    <location>
        <begin position="137"/>
        <end position="157"/>
    </location>
</feature>
<dbReference type="Proteomes" id="UP001432216">
    <property type="component" value="Chromosome 11"/>
</dbReference>